<dbReference type="InterPro" id="IPR012001">
    <property type="entry name" value="Thiamin_PyroP_enz_TPP-bd_dom"/>
</dbReference>
<dbReference type="InterPro" id="IPR012000">
    <property type="entry name" value="Thiamin_PyroP_enz_cen_dom"/>
</dbReference>
<feature type="domain" description="Thiamine pyrophosphate enzyme central" evidence="4">
    <location>
        <begin position="199"/>
        <end position="329"/>
    </location>
</feature>
<dbReference type="PANTHER" id="PTHR42981">
    <property type="entry name" value="PYRUVATE DEHYDROGENASE [UBIQUINONE]"/>
    <property type="match status" value="1"/>
</dbReference>
<evidence type="ECO:0000259" key="5">
    <source>
        <dbReference type="Pfam" id="PF02775"/>
    </source>
</evidence>
<dbReference type="PANTHER" id="PTHR42981:SF2">
    <property type="entry name" value="PYRUVATE DEHYDROGENASE [UBIQUINONE]"/>
    <property type="match status" value="1"/>
</dbReference>
<comment type="caution">
    <text evidence="7">The sequence shown here is derived from an EMBL/GenBank/DDBJ whole genome shotgun (WGS) entry which is preliminary data.</text>
</comment>
<dbReference type="InterPro" id="IPR047212">
    <property type="entry name" value="TPP_POXB-like"/>
</dbReference>
<evidence type="ECO:0000256" key="1">
    <source>
        <dbReference type="ARBA" id="ARBA00007812"/>
    </source>
</evidence>
<keyword evidence="8" id="KW-1185">Reference proteome</keyword>
<dbReference type="Pfam" id="PF02775">
    <property type="entry name" value="TPP_enzyme_C"/>
    <property type="match status" value="1"/>
</dbReference>
<sequence>MSSQNVADFLLERLRAWNVEHIFGYPGDGINGILAAFGRADNKPQFIQSRHEEMSAFEAVGYAKFGDKVGVCMATSGPGAIHLLNGLYDAKLDHVPVVAIVGQTNRSAMGGSYQQEVDLLSLYKDVASEYVQMVTVPEQLPNVIDRAIRVALSEHAPTAVIIPSDVQELEYSPPKHAFKMVPSSLGIDWPTPAPDDAAIARAAEVLNAGEKVAILVGAGARGAHEEVSEVAELLGAGAAKALLGKDVLSDELPWVTGSIGLLGTRPSYELMRDCDTLLTVGSSFPYTQFLPELDQARAVQIDINPKMIGMRYPYEVNVVADAKVALRALIPHLKRKQDRSWRETIESNVARWWETMQKEAMVGAHPINPLRLFSELSPQLPGNAIVAADSGSAANWYARLLRFRDDIRGSLSGTLATMGPGVPYGIGAKFAAPDRPVIVFEGDGAMQMNGMAELITIKRFWQQWSDPRLIIAILHNNDLNQVTWEMRAMAGAPKFVESQSLPDVDYAAFAASLGLNAMVIKDPDELHDAWREALSANRPTVLDVFTDPDMPPIPPHAEWDQAKAAAAAVLKGDENRWGFIVEGLKTKAQEFMPHKNS</sequence>
<dbReference type="Gene3D" id="3.40.50.970">
    <property type="match status" value="2"/>
</dbReference>
<dbReference type="InterPro" id="IPR047211">
    <property type="entry name" value="POXB-like"/>
</dbReference>
<comment type="similarity">
    <text evidence="1 3">Belongs to the TPP enzyme family.</text>
</comment>
<dbReference type="SUPFAM" id="SSF52467">
    <property type="entry name" value="DHS-like NAD/FAD-binding domain"/>
    <property type="match status" value="1"/>
</dbReference>
<evidence type="ECO:0000256" key="3">
    <source>
        <dbReference type="RuleBase" id="RU362132"/>
    </source>
</evidence>
<dbReference type="Proteomes" id="UP000053707">
    <property type="component" value="Unassembled WGS sequence"/>
</dbReference>
<dbReference type="InterPro" id="IPR047210">
    <property type="entry name" value="TPP_PYR_POXB-like"/>
</dbReference>
<dbReference type="Pfam" id="PF02776">
    <property type="entry name" value="TPP_enzyme_N"/>
    <property type="match status" value="1"/>
</dbReference>
<dbReference type="SUPFAM" id="SSF52518">
    <property type="entry name" value="Thiamin diphosphate-binding fold (THDP-binding)"/>
    <property type="match status" value="2"/>
</dbReference>
<dbReference type="Gene3D" id="3.40.50.1220">
    <property type="entry name" value="TPP-binding domain"/>
    <property type="match status" value="1"/>
</dbReference>
<gene>
    <name evidence="7" type="ORF">AU192_19820</name>
</gene>
<evidence type="ECO:0000259" key="4">
    <source>
        <dbReference type="Pfam" id="PF00205"/>
    </source>
</evidence>
<feature type="domain" description="Thiamine pyrophosphate enzyme TPP-binding" evidence="5">
    <location>
        <begin position="389"/>
        <end position="544"/>
    </location>
</feature>
<feature type="domain" description="Thiamine pyrophosphate enzyme N-terminal TPP-binding" evidence="6">
    <location>
        <begin position="5"/>
        <end position="121"/>
    </location>
</feature>
<protein>
    <submittedName>
        <fullName evidence="7">Thiamine pyrophosphate-binding protein</fullName>
    </submittedName>
</protein>
<evidence type="ECO:0000256" key="2">
    <source>
        <dbReference type="ARBA" id="ARBA00023052"/>
    </source>
</evidence>
<dbReference type="InterPro" id="IPR029035">
    <property type="entry name" value="DHS-like_NAD/FAD-binding_dom"/>
</dbReference>
<dbReference type="GO" id="GO:0003824">
    <property type="term" value="F:catalytic activity"/>
    <property type="evidence" value="ECO:0007669"/>
    <property type="project" value="InterPro"/>
</dbReference>
<reference evidence="7 8" key="1">
    <citation type="submission" date="2016-01" db="EMBL/GenBank/DDBJ databases">
        <authorList>
            <consortium name="TB Trials Study Group"/>
            <person name="Sutton G."/>
            <person name="Brinkac L."/>
            <person name="Sanka R."/>
            <person name="Adams M."/>
            <person name="Lau E.L."/>
            <person name="Macaden R."/>
            <person name="Grewal H.M.S."/>
        </authorList>
    </citation>
    <scope>NUCLEOTIDE SEQUENCE [LARGE SCALE GENOMIC DNA]</scope>
    <source>
        <strain evidence="7 8">IS-1744</strain>
    </source>
</reference>
<accession>A0A101A3G7</accession>
<dbReference type="InterPro" id="IPR029061">
    <property type="entry name" value="THDP-binding"/>
</dbReference>
<dbReference type="GO" id="GO:0030976">
    <property type="term" value="F:thiamine pyrophosphate binding"/>
    <property type="evidence" value="ECO:0007669"/>
    <property type="project" value="InterPro"/>
</dbReference>
<dbReference type="NCBIfam" id="NF006129">
    <property type="entry name" value="PRK08273.1"/>
    <property type="match status" value="1"/>
</dbReference>
<organism evidence="7 8">
    <name type="scientific">Mycobacterium lehmannii</name>
    <dbReference type="NCBI Taxonomy" id="2048550"/>
    <lineage>
        <taxon>Bacteria</taxon>
        <taxon>Bacillati</taxon>
        <taxon>Actinomycetota</taxon>
        <taxon>Actinomycetes</taxon>
        <taxon>Mycobacteriales</taxon>
        <taxon>Mycobacteriaceae</taxon>
        <taxon>Mycobacterium</taxon>
    </lineage>
</organism>
<evidence type="ECO:0000313" key="7">
    <source>
        <dbReference type="EMBL" id="KUI12322.1"/>
    </source>
</evidence>
<dbReference type="Pfam" id="PF00205">
    <property type="entry name" value="TPP_enzyme_M"/>
    <property type="match status" value="1"/>
</dbReference>
<evidence type="ECO:0000313" key="8">
    <source>
        <dbReference type="Proteomes" id="UP000053707"/>
    </source>
</evidence>
<dbReference type="CDD" id="cd07039">
    <property type="entry name" value="TPP_PYR_POX"/>
    <property type="match status" value="1"/>
</dbReference>
<dbReference type="CDD" id="cd02014">
    <property type="entry name" value="TPP_POX"/>
    <property type="match status" value="1"/>
</dbReference>
<name>A0A101A3G7_9MYCO</name>
<dbReference type="GO" id="GO:0000287">
    <property type="term" value="F:magnesium ion binding"/>
    <property type="evidence" value="ECO:0007669"/>
    <property type="project" value="InterPro"/>
</dbReference>
<dbReference type="RefSeq" id="WP_064398431.1">
    <property type="nucleotide sequence ID" value="NZ_LQIR01000034.1"/>
</dbReference>
<evidence type="ECO:0000259" key="6">
    <source>
        <dbReference type="Pfam" id="PF02776"/>
    </source>
</evidence>
<keyword evidence="2 3" id="KW-0786">Thiamine pyrophosphate</keyword>
<dbReference type="EMBL" id="LQIR01000034">
    <property type="protein sequence ID" value="KUI12322.1"/>
    <property type="molecule type" value="Genomic_DNA"/>
</dbReference>
<dbReference type="AlphaFoldDB" id="A0A101A3G7"/>
<dbReference type="PROSITE" id="PS00187">
    <property type="entry name" value="TPP_ENZYMES"/>
    <property type="match status" value="1"/>
</dbReference>
<dbReference type="InterPro" id="IPR000399">
    <property type="entry name" value="TPP-bd_CS"/>
</dbReference>
<proteinExistence type="inferred from homology"/>
<dbReference type="InterPro" id="IPR011766">
    <property type="entry name" value="TPP_enzyme_TPP-bd"/>
</dbReference>